<gene>
    <name evidence="1" type="ORF">TIFTF001_044576</name>
</gene>
<dbReference type="AlphaFoldDB" id="A0AA87ZYK1"/>
<protein>
    <submittedName>
        <fullName evidence="1">Uncharacterized protein</fullName>
    </submittedName>
</protein>
<keyword evidence="2" id="KW-1185">Reference proteome</keyword>
<reference evidence="1" key="1">
    <citation type="submission" date="2023-07" db="EMBL/GenBank/DDBJ databases">
        <title>draft genome sequence of fig (Ficus carica).</title>
        <authorList>
            <person name="Takahashi T."/>
            <person name="Nishimura K."/>
        </authorList>
    </citation>
    <scope>NUCLEOTIDE SEQUENCE</scope>
</reference>
<proteinExistence type="predicted"/>
<evidence type="ECO:0000313" key="1">
    <source>
        <dbReference type="EMBL" id="GMN31431.1"/>
    </source>
</evidence>
<name>A0AA87ZYK1_FICCA</name>
<evidence type="ECO:0000313" key="2">
    <source>
        <dbReference type="Proteomes" id="UP001187192"/>
    </source>
</evidence>
<dbReference type="EMBL" id="BTGU01003382">
    <property type="protein sequence ID" value="GMN31431.1"/>
    <property type="molecule type" value="Genomic_DNA"/>
</dbReference>
<sequence length="69" mass="7255">MSGVRRRIVSVVPGHYCQPVRGGVTRTVRGPLSGWCSLVVWEVLSGSMAWAPAVIPPGYTTGSASVVDT</sequence>
<comment type="caution">
    <text evidence="1">The sequence shown here is derived from an EMBL/GenBank/DDBJ whole genome shotgun (WGS) entry which is preliminary data.</text>
</comment>
<organism evidence="1 2">
    <name type="scientific">Ficus carica</name>
    <name type="common">Common fig</name>
    <dbReference type="NCBI Taxonomy" id="3494"/>
    <lineage>
        <taxon>Eukaryota</taxon>
        <taxon>Viridiplantae</taxon>
        <taxon>Streptophyta</taxon>
        <taxon>Embryophyta</taxon>
        <taxon>Tracheophyta</taxon>
        <taxon>Spermatophyta</taxon>
        <taxon>Magnoliopsida</taxon>
        <taxon>eudicotyledons</taxon>
        <taxon>Gunneridae</taxon>
        <taxon>Pentapetalae</taxon>
        <taxon>rosids</taxon>
        <taxon>fabids</taxon>
        <taxon>Rosales</taxon>
        <taxon>Moraceae</taxon>
        <taxon>Ficeae</taxon>
        <taxon>Ficus</taxon>
    </lineage>
</organism>
<dbReference type="Proteomes" id="UP001187192">
    <property type="component" value="Unassembled WGS sequence"/>
</dbReference>
<accession>A0AA87ZYK1</accession>